<proteinExistence type="predicted"/>
<reference evidence="1 2" key="1">
    <citation type="submission" date="2017-03" db="EMBL/GenBank/DDBJ databases">
        <authorList>
            <person name="Afonso C.L."/>
            <person name="Miller P.J."/>
            <person name="Scott M.A."/>
            <person name="Spackman E."/>
            <person name="Goraichik I."/>
            <person name="Dimitrov K.M."/>
            <person name="Suarez D.L."/>
            <person name="Swayne D.E."/>
        </authorList>
    </citation>
    <scope>NUCLEOTIDE SEQUENCE [LARGE SCALE GENOMIC DNA]</scope>
    <source>
        <strain evidence="1">PRJEB14757</strain>
    </source>
</reference>
<name>A0A1W1HDD9_9BACT</name>
<evidence type="ECO:0000313" key="2">
    <source>
        <dbReference type="Proteomes" id="UP000191931"/>
    </source>
</evidence>
<dbReference type="STRING" id="1246637.MTBBW1_2280049"/>
<sequence length="66" mass="7733">MEILTGLLEEQQWLCYYKYMEKKTQEIMLQTVNPFQTINPFGSLILINQSIKANHTGTFIPFYTGN</sequence>
<protein>
    <submittedName>
        <fullName evidence="1">Uncharacterized protein</fullName>
    </submittedName>
</protein>
<dbReference type="AlphaFoldDB" id="A0A1W1HDD9"/>
<organism evidence="1 2">
    <name type="scientific">Desulfamplus magnetovallimortis</name>
    <dbReference type="NCBI Taxonomy" id="1246637"/>
    <lineage>
        <taxon>Bacteria</taxon>
        <taxon>Pseudomonadati</taxon>
        <taxon>Thermodesulfobacteriota</taxon>
        <taxon>Desulfobacteria</taxon>
        <taxon>Desulfobacterales</taxon>
        <taxon>Desulfobacteraceae</taxon>
        <taxon>Desulfamplus</taxon>
    </lineage>
</organism>
<dbReference type="EMBL" id="FWEV01000144">
    <property type="protein sequence ID" value="SLM30507.1"/>
    <property type="molecule type" value="Genomic_DNA"/>
</dbReference>
<evidence type="ECO:0000313" key="1">
    <source>
        <dbReference type="EMBL" id="SLM30507.1"/>
    </source>
</evidence>
<keyword evidence="2" id="KW-1185">Reference proteome</keyword>
<dbReference type="Proteomes" id="UP000191931">
    <property type="component" value="Unassembled WGS sequence"/>
</dbReference>
<gene>
    <name evidence="1" type="ORF">MTBBW1_2280049</name>
</gene>
<accession>A0A1W1HDD9</accession>